<evidence type="ECO:0000313" key="2">
    <source>
        <dbReference type="EMBL" id="GIG35115.1"/>
    </source>
</evidence>
<dbReference type="AlphaFoldDB" id="A0A919P6E4"/>
<sequence>MRRVLAQDTHDRGLAMPLVIGITAALAALMVAGVAFATGALRNARSDQDWNSALAAAYAGIEEFESRLAYDTSYYSAGNPAASFSAGSNVRLPVGDATNPAFGLGATGTWATVPGSNGASQFRYEIDNSRFAQDGTLRVRSTGRAGGETRSIVADLKQEGFIDFLYFTDFEVTDPQAVDPTDTKNCAIKYPNPRPCDNIYFGGMDQLNGPVHTNDAIQTNGPAEFNGRVTTSWEAASGPNYIRYEGARPTFQNPGDPTFSTSIGMPPTNTALKKETRSDRPDEVAETGCLYTGPTSIEFKSDGTMRVISPWTQFTNTTGDTDTGGSAPDKCGKPGSTGLAKKSGSTYVGVDVPVTDNLVIYVQNVPTTSGNVNRVASSSRTPVHPGAIACTSSNRNNIGYPIENETVPFSTAYGCRNGDVFVKGVLNGRTTVAAENYVYITGNVTYADDNDDMLGLVGNNAVWVWNPMRTTTDWRGDTIYSSLLGGRDRYIDAAILSVAHTFMVQNYNRGGTRGDLWVTGAIAQKFRGPVATTTRSGSVSTLSTGYAKKYYYDERFRTQAPPKYLSPVTTTYGITVWVEVEPAFDSDGNYR</sequence>
<feature type="compositionally biased region" description="Polar residues" evidence="1">
    <location>
        <begin position="258"/>
        <end position="271"/>
    </location>
</feature>
<accession>A0A919P6E4</accession>
<feature type="compositionally biased region" description="Basic and acidic residues" evidence="1">
    <location>
        <begin position="272"/>
        <end position="283"/>
    </location>
</feature>
<protein>
    <submittedName>
        <fullName evidence="2">Uncharacterized protein</fullName>
    </submittedName>
</protein>
<reference evidence="2" key="1">
    <citation type="submission" date="2021-01" db="EMBL/GenBank/DDBJ databases">
        <title>Whole genome shotgun sequence of Cellulomonas pakistanensis NBRC 110800.</title>
        <authorList>
            <person name="Komaki H."/>
            <person name="Tamura T."/>
        </authorList>
    </citation>
    <scope>NUCLEOTIDE SEQUENCE</scope>
    <source>
        <strain evidence="2">NBRC 110800</strain>
    </source>
</reference>
<evidence type="ECO:0000256" key="1">
    <source>
        <dbReference type="SAM" id="MobiDB-lite"/>
    </source>
</evidence>
<feature type="compositionally biased region" description="Low complexity" evidence="1">
    <location>
        <begin position="315"/>
        <end position="325"/>
    </location>
</feature>
<feature type="region of interest" description="Disordered" evidence="1">
    <location>
        <begin position="258"/>
        <end position="288"/>
    </location>
</feature>
<dbReference type="EMBL" id="BONO01000002">
    <property type="protein sequence ID" value="GIG35115.1"/>
    <property type="molecule type" value="Genomic_DNA"/>
</dbReference>
<dbReference type="Proteomes" id="UP000642125">
    <property type="component" value="Unassembled WGS sequence"/>
</dbReference>
<feature type="region of interest" description="Disordered" evidence="1">
    <location>
        <begin position="313"/>
        <end position="338"/>
    </location>
</feature>
<comment type="caution">
    <text evidence="2">The sequence shown here is derived from an EMBL/GenBank/DDBJ whole genome shotgun (WGS) entry which is preliminary data.</text>
</comment>
<proteinExistence type="predicted"/>
<organism evidence="2 3">
    <name type="scientific">Cellulomonas pakistanensis</name>
    <dbReference type="NCBI Taxonomy" id="992287"/>
    <lineage>
        <taxon>Bacteria</taxon>
        <taxon>Bacillati</taxon>
        <taxon>Actinomycetota</taxon>
        <taxon>Actinomycetes</taxon>
        <taxon>Micrococcales</taxon>
        <taxon>Cellulomonadaceae</taxon>
        <taxon>Cellulomonas</taxon>
    </lineage>
</organism>
<gene>
    <name evidence="2" type="ORF">Cpa01nite_04960</name>
</gene>
<keyword evidence="3" id="KW-1185">Reference proteome</keyword>
<name>A0A919P6E4_9CELL</name>
<evidence type="ECO:0000313" key="3">
    <source>
        <dbReference type="Proteomes" id="UP000642125"/>
    </source>
</evidence>